<feature type="transmembrane region" description="Helical" evidence="1">
    <location>
        <begin position="82"/>
        <end position="105"/>
    </location>
</feature>
<evidence type="ECO:0000313" key="2">
    <source>
        <dbReference type="EMBL" id="AFU99827.2"/>
    </source>
</evidence>
<dbReference type="AlphaFoldDB" id="K4L0Y4"/>
<dbReference type="KEGG" id="saga:M5M_13415"/>
<keyword evidence="1" id="KW-1133">Transmembrane helix</keyword>
<keyword evidence="1" id="KW-0812">Transmembrane</keyword>
<accession>K4L0Y4</accession>
<gene>
    <name evidence="2" type="ordered locus">M5M_13415</name>
</gene>
<dbReference type="HOGENOM" id="CLU_2156657_0_0_6"/>
<evidence type="ECO:0000313" key="3">
    <source>
        <dbReference type="Proteomes" id="UP000000466"/>
    </source>
</evidence>
<name>K4L0Y4_SIMAS</name>
<organism evidence="2 3">
    <name type="scientific">Simiduia agarivorans (strain DSM 21679 / JCM 13881 / BCRC 17597 / SA1)</name>
    <dbReference type="NCBI Taxonomy" id="1117647"/>
    <lineage>
        <taxon>Bacteria</taxon>
        <taxon>Pseudomonadati</taxon>
        <taxon>Pseudomonadota</taxon>
        <taxon>Gammaproteobacteria</taxon>
        <taxon>Cellvibrionales</taxon>
        <taxon>Cellvibrionaceae</taxon>
        <taxon>Simiduia</taxon>
    </lineage>
</organism>
<evidence type="ECO:0000256" key="1">
    <source>
        <dbReference type="SAM" id="Phobius"/>
    </source>
</evidence>
<keyword evidence="3" id="KW-1185">Reference proteome</keyword>
<dbReference type="EMBL" id="CP003746">
    <property type="protein sequence ID" value="AFU99827.2"/>
    <property type="molecule type" value="Genomic_DNA"/>
</dbReference>
<sequence length="111" mass="12501">MFREMKKYLFALAVLVAPLIMWVAVESAGKAYLNWAMQPLAPLIEVVQSSNASGPISDSEISEKYGIDASVLRAESAKRSKWSPYVIGFLLFVFVMFVAIEALWLKRRLKT</sequence>
<protein>
    <submittedName>
        <fullName evidence="2">Uncharacterized protein</fullName>
    </submittedName>
</protein>
<dbReference type="Proteomes" id="UP000000466">
    <property type="component" value="Chromosome"/>
</dbReference>
<reference evidence="2 3" key="1">
    <citation type="journal article" date="2013" name="Genome Announc.">
        <title>Complete genome sequence of Simiduia agarivorans SA1(T), a marine bacterium able to degrade a variety of polysaccharides.</title>
        <authorList>
            <person name="Lin S.Y."/>
            <person name="Shieh W.Y."/>
            <person name="Chen J.S."/>
            <person name="Tang S.L."/>
        </authorList>
    </citation>
    <scope>NUCLEOTIDE SEQUENCE [LARGE SCALE GENOMIC DNA]</scope>
    <source>
        <strain evidence="3">DSM 21679 / JCM 13881 / BCRC 17597 / SA1</strain>
    </source>
</reference>
<keyword evidence="1" id="KW-0472">Membrane</keyword>
<proteinExistence type="predicted"/>